<dbReference type="Pfam" id="PF13976">
    <property type="entry name" value="gag_pre-integrs"/>
    <property type="match status" value="1"/>
</dbReference>
<evidence type="ECO:0000259" key="1">
    <source>
        <dbReference type="Pfam" id="PF13976"/>
    </source>
</evidence>
<feature type="non-terminal residue" evidence="2">
    <location>
        <position position="166"/>
    </location>
</feature>
<organism evidence="2 3">
    <name type="scientific">Daphnia pulex</name>
    <name type="common">Water flea</name>
    <dbReference type="NCBI Taxonomy" id="6669"/>
    <lineage>
        <taxon>Eukaryota</taxon>
        <taxon>Metazoa</taxon>
        <taxon>Ecdysozoa</taxon>
        <taxon>Arthropoda</taxon>
        <taxon>Crustacea</taxon>
        <taxon>Branchiopoda</taxon>
        <taxon>Diplostraca</taxon>
        <taxon>Cladocera</taxon>
        <taxon>Anomopoda</taxon>
        <taxon>Daphniidae</taxon>
        <taxon>Daphnia</taxon>
    </lineage>
</organism>
<dbReference type="InParanoid" id="E9I604"/>
<reference evidence="2 3" key="1">
    <citation type="journal article" date="2011" name="Science">
        <title>The ecoresponsive genome of Daphnia pulex.</title>
        <authorList>
            <person name="Colbourne J.K."/>
            <person name="Pfrender M.E."/>
            <person name="Gilbert D."/>
            <person name="Thomas W.K."/>
            <person name="Tucker A."/>
            <person name="Oakley T.H."/>
            <person name="Tokishita S."/>
            <person name="Aerts A."/>
            <person name="Arnold G.J."/>
            <person name="Basu M.K."/>
            <person name="Bauer D.J."/>
            <person name="Caceres C.E."/>
            <person name="Carmel L."/>
            <person name="Casola C."/>
            <person name="Choi J.H."/>
            <person name="Detter J.C."/>
            <person name="Dong Q."/>
            <person name="Dusheyko S."/>
            <person name="Eads B.D."/>
            <person name="Frohlich T."/>
            <person name="Geiler-Samerotte K.A."/>
            <person name="Gerlach D."/>
            <person name="Hatcher P."/>
            <person name="Jogdeo S."/>
            <person name="Krijgsveld J."/>
            <person name="Kriventseva E.V."/>
            <person name="Kultz D."/>
            <person name="Laforsch C."/>
            <person name="Lindquist E."/>
            <person name="Lopez J."/>
            <person name="Manak J.R."/>
            <person name="Muller J."/>
            <person name="Pangilinan J."/>
            <person name="Patwardhan R.P."/>
            <person name="Pitluck S."/>
            <person name="Pritham E.J."/>
            <person name="Rechtsteiner A."/>
            <person name="Rho M."/>
            <person name="Rogozin I.B."/>
            <person name="Sakarya O."/>
            <person name="Salamov A."/>
            <person name="Schaack S."/>
            <person name="Shapiro H."/>
            <person name="Shiga Y."/>
            <person name="Skalitzky C."/>
            <person name="Smith Z."/>
            <person name="Souvorov A."/>
            <person name="Sung W."/>
            <person name="Tang Z."/>
            <person name="Tsuchiya D."/>
            <person name="Tu H."/>
            <person name="Vos H."/>
            <person name="Wang M."/>
            <person name="Wolf Y.I."/>
            <person name="Yamagata H."/>
            <person name="Yamada T."/>
            <person name="Ye Y."/>
            <person name="Shaw J.R."/>
            <person name="Andrews J."/>
            <person name="Crease T.J."/>
            <person name="Tang H."/>
            <person name="Lucas S.M."/>
            <person name="Robertson H.M."/>
            <person name="Bork P."/>
            <person name="Koonin E.V."/>
            <person name="Zdobnov E.M."/>
            <person name="Grigoriev I.V."/>
            <person name="Lynch M."/>
            <person name="Boore J.L."/>
        </authorList>
    </citation>
    <scope>NUCLEOTIDE SEQUENCE [LARGE SCALE GENOMIC DNA]</scope>
</reference>
<dbReference type="KEGG" id="dpx:DAPPUDRAFT_342583"/>
<sequence length="166" mass="17339">MLGVAISTVKGSIVGIGTVVMRTRAPNGAIVTVELKNVRHVLDGDSILVSVPKFDLGAGGKCVLHNSRATLTLPNGTTVFTGQLREGDKLPLYTVDNIVGFGHDAATVHVARHPATPAGALTIGAIKDNEALLWHLRLGHPAPSTMSKMVAKGMLPKTVDINTLPV</sequence>
<gene>
    <name evidence="2" type="ORF">DAPPUDRAFT_342583</name>
</gene>
<protein>
    <recommendedName>
        <fullName evidence="1">GAG-pre-integrase domain-containing protein</fullName>
    </recommendedName>
</protein>
<dbReference type="HOGENOM" id="CLU_1606759_0_0_1"/>
<name>E9I604_DAPPU</name>
<evidence type="ECO:0000313" key="3">
    <source>
        <dbReference type="Proteomes" id="UP000000305"/>
    </source>
</evidence>
<dbReference type="AlphaFoldDB" id="E9I604"/>
<evidence type="ECO:0000313" key="2">
    <source>
        <dbReference type="EMBL" id="EFX60576.1"/>
    </source>
</evidence>
<feature type="domain" description="GAG-pre-integrase" evidence="1">
    <location>
        <begin position="122"/>
        <end position="158"/>
    </location>
</feature>
<dbReference type="InterPro" id="IPR025724">
    <property type="entry name" value="GAG-pre-integrase_dom"/>
</dbReference>
<keyword evidence="3" id="KW-1185">Reference proteome</keyword>
<proteinExistence type="predicted"/>
<dbReference type="Proteomes" id="UP000000305">
    <property type="component" value="Unassembled WGS sequence"/>
</dbReference>
<dbReference type="EMBL" id="GL736035">
    <property type="protein sequence ID" value="EFX60576.1"/>
    <property type="molecule type" value="Genomic_DNA"/>
</dbReference>
<accession>E9I604</accession>